<feature type="region of interest" description="Disordered" evidence="1">
    <location>
        <begin position="234"/>
        <end position="282"/>
    </location>
</feature>
<evidence type="ECO:0000313" key="3">
    <source>
        <dbReference type="Proteomes" id="UP000265663"/>
    </source>
</evidence>
<dbReference type="OrthoDB" id="3902588at2759"/>
<accession>A0A3M7M3L5</accession>
<evidence type="ECO:0000256" key="1">
    <source>
        <dbReference type="SAM" id="MobiDB-lite"/>
    </source>
</evidence>
<keyword evidence="3" id="KW-1185">Reference proteome</keyword>
<feature type="compositionally biased region" description="Low complexity" evidence="1">
    <location>
        <begin position="31"/>
        <end position="45"/>
    </location>
</feature>
<name>A0A3M7M3L5_9PLEO</name>
<dbReference type="Gene3D" id="3.40.50.150">
    <property type="entry name" value="Vaccinia Virus protein VP39"/>
    <property type="match status" value="1"/>
</dbReference>
<evidence type="ECO:0000313" key="2">
    <source>
        <dbReference type="EMBL" id="RMZ69042.1"/>
    </source>
</evidence>
<feature type="region of interest" description="Disordered" evidence="1">
    <location>
        <begin position="13"/>
        <end position="48"/>
    </location>
</feature>
<gene>
    <name evidence="2" type="ORF">GMOD_00002948</name>
</gene>
<dbReference type="InterPro" id="IPR029063">
    <property type="entry name" value="SAM-dependent_MTases_sf"/>
</dbReference>
<feature type="compositionally biased region" description="Polar residues" evidence="1">
    <location>
        <begin position="247"/>
        <end position="258"/>
    </location>
</feature>
<dbReference type="EMBL" id="KE747817">
    <property type="protein sequence ID" value="RMZ69042.1"/>
    <property type="molecule type" value="Genomic_DNA"/>
</dbReference>
<dbReference type="Proteomes" id="UP000265663">
    <property type="component" value="Unassembled WGS sequence"/>
</dbReference>
<protein>
    <submittedName>
        <fullName evidence="2">Uncharacterized protein</fullName>
    </submittedName>
</protein>
<proteinExistence type="predicted"/>
<dbReference type="AlphaFoldDB" id="A0A3M7M3L5"/>
<feature type="compositionally biased region" description="Polar residues" evidence="1">
    <location>
        <begin position="171"/>
        <end position="195"/>
    </location>
</feature>
<organism evidence="2 3">
    <name type="scientific">Pyrenophora seminiperda CCB06</name>
    <dbReference type="NCBI Taxonomy" id="1302712"/>
    <lineage>
        <taxon>Eukaryota</taxon>
        <taxon>Fungi</taxon>
        <taxon>Dikarya</taxon>
        <taxon>Ascomycota</taxon>
        <taxon>Pezizomycotina</taxon>
        <taxon>Dothideomycetes</taxon>
        <taxon>Pleosporomycetidae</taxon>
        <taxon>Pleosporales</taxon>
        <taxon>Pleosporineae</taxon>
        <taxon>Pleosporaceae</taxon>
        <taxon>Pyrenophora</taxon>
    </lineage>
</organism>
<reference evidence="2 3" key="1">
    <citation type="journal article" date="2014" name="PLoS ONE">
        <title>De novo Genome Assembly of the Fungal Plant Pathogen Pyrenophora semeniperda.</title>
        <authorList>
            <person name="Soliai M.M."/>
            <person name="Meyer S.E."/>
            <person name="Udall J.A."/>
            <person name="Elzinga D.E."/>
            <person name="Hermansen R.A."/>
            <person name="Bodily P.M."/>
            <person name="Hart A.A."/>
            <person name="Coleman C.E."/>
        </authorList>
    </citation>
    <scope>NUCLEOTIDE SEQUENCE [LARGE SCALE GENOMIC DNA]</scope>
    <source>
        <strain evidence="2 3">CCB06</strain>
        <tissue evidence="2">Mycelium</tissue>
    </source>
</reference>
<feature type="compositionally biased region" description="Basic and acidic residues" evidence="1">
    <location>
        <begin position="234"/>
        <end position="246"/>
    </location>
</feature>
<dbReference type="SUPFAM" id="SSF53335">
    <property type="entry name" value="S-adenosyl-L-methionine-dependent methyltransferases"/>
    <property type="match status" value="1"/>
</dbReference>
<sequence>MFATELILEQEAETFGARRERKARQQSVTGSSINTSIRSQSSASSECTEREQWWSTSLKKAKSIKPKILRPSTSKSTVSQKTINTVTQSLDSQLAQHFKDPVLQPGWTYTTSLSSTLPSGDSLLSKDQLLEHDGDISSRRTDSTRSRISRLVDDRREVYTPATVDSRDDNAYSQRVSPTSFATSRTRAGSATPENHGSIHTPCPVVKRKGSRCLPLVVDEEDLKLEALELHDSFQEERSPDEKQRISMESNSTTSNLSCKPFSHWQPLTPRGVPTGMQLKPALRPTPTKIATAHSSTMELNRFQRFIRRMESAGPKVILDRIKEDWNESTSEEADEELALEKQLWLLTGFHMQNLGRPTIVPQPECDTGRILELYGNLSEVYQLSAMHPSQTVHLLTTKPQRPFPLPGNVSYLTVRKFGMVPLPYPEDYFSHIRASTLPSLMPSAKLPEMFSECHKLLAPGGFLEIRIMDAAPVRHTTGPRMRMWIEDRLAINLERDFRCSKPCLLVPGWLADAGFEVVDQNDDQKTTLPCAFDPNPATIDQELSTIIGRAFWKDIWGCFVDDVPGEPKWWWEDEEIVEECVRRQTLLECKTIFAYKR</sequence>
<feature type="region of interest" description="Disordered" evidence="1">
    <location>
        <begin position="161"/>
        <end position="203"/>
    </location>
</feature>